<evidence type="ECO:0000256" key="5">
    <source>
        <dbReference type="ARBA" id="ARBA00022723"/>
    </source>
</evidence>
<evidence type="ECO:0000256" key="7">
    <source>
        <dbReference type="ARBA" id="ARBA00022801"/>
    </source>
</evidence>
<keyword evidence="10 13" id="KW-0865">Zymogen</keyword>
<keyword evidence="7 13" id="KW-0378">Hydrolase</keyword>
<evidence type="ECO:0000256" key="2">
    <source>
        <dbReference type="ARBA" id="ARBA00006006"/>
    </source>
</evidence>
<dbReference type="GeneID" id="9378427"/>
<dbReference type="Pfam" id="PF07504">
    <property type="entry name" value="FTP"/>
    <property type="match status" value="1"/>
</dbReference>
<evidence type="ECO:0000256" key="9">
    <source>
        <dbReference type="ARBA" id="ARBA00023049"/>
    </source>
</evidence>
<dbReference type="HOGENOM" id="CLU_012703_4_2_1"/>
<feature type="binding site" evidence="12">
    <location>
        <position position="413"/>
    </location>
    <ligand>
        <name>Zn(2+)</name>
        <dbReference type="ChEBI" id="CHEBI:29105"/>
        <note>catalytic</note>
    </ligand>
</feature>
<feature type="domain" description="FTP" evidence="14">
    <location>
        <begin position="104"/>
        <end position="138"/>
    </location>
</feature>
<keyword evidence="5 12" id="KW-0479">Metal-binding</keyword>
<dbReference type="PRINTS" id="PR00999">
    <property type="entry name" value="FUNGALYSIN"/>
</dbReference>
<feature type="active site" evidence="11">
    <location>
        <position position="414"/>
    </location>
</feature>
<keyword evidence="3 13" id="KW-0964">Secreted</keyword>
<feature type="signal peptide" evidence="13">
    <location>
        <begin position="1"/>
        <end position="21"/>
    </location>
</feature>
<evidence type="ECO:0000313" key="15">
    <source>
        <dbReference type="EMBL" id="EFI28231.1"/>
    </source>
</evidence>
<dbReference type="InParanoid" id="D6RLE7"/>
<feature type="binding site" evidence="12">
    <location>
        <position position="442"/>
    </location>
    <ligand>
        <name>Zn(2+)</name>
        <dbReference type="ChEBI" id="CHEBI:29105"/>
        <note>catalytic</note>
    </ligand>
</feature>
<evidence type="ECO:0000256" key="3">
    <source>
        <dbReference type="ARBA" id="ARBA00022525"/>
    </source>
</evidence>
<dbReference type="OrthoDB" id="3227768at2759"/>
<feature type="binding site" evidence="12">
    <location>
        <position position="229"/>
    </location>
    <ligand>
        <name>Zn(2+)</name>
        <dbReference type="ChEBI" id="CHEBI:29105"/>
        <note>catalytic</note>
    </ligand>
</feature>
<evidence type="ECO:0000256" key="6">
    <source>
        <dbReference type="ARBA" id="ARBA00022729"/>
    </source>
</evidence>
<sequence length="612" mass="67546">MTFSLRYRFLALCILLLRVGSLPTVDKTSVSAEECAYGFYQPPATFRTSAELGVSKRVLLQRDPIRLDSGALEADRYKAVVARELDIPLANVEYVSGFESDVARHAYLQQLHNGLPVFNAVANIASTEDEVVSFGSSFVADTDKAAPSTPTLEFGDALAKSNVDDLLGVVAGSGTSRSGEDAILGYLSRPDGTLSLVYATDARSEEEWYRAFVDAHTGELVSVVNYAADASYKVVPANRASPASSLRILFNPQDPVASPRGWHEFGPHKFNRTTGNNGVSYASGRTPLWAPQTSNFLDFIYTYDPNKEPLYTPGNYYAAVTNAFYVMNVMHDISYRYGFVESAFNFQQENYGKGGKEGDGVQTILHDLSLERNASMMTGPDGETPLLRLGIYWDEANAYTGRDFGMQNDIIIHEYAHGITNRLVGGGTAACLQTRIARAVGEGLSDAFADWMWQQGNKGSILDFRMGVWVSKKPEGLRRYPYSVDPAINPLVHTSLRAVTDEHDMGEIWAEMLHVVHAALVEFAGFSPNAARDPSTDHGNVVFLRVFFDALSLMPCNPTFVQARNAWIQAEQTRYKKKYRCVLWAAFASRGLGFRASSIFVFDDHTLPTDCK</sequence>
<dbReference type="eggNOG" id="ENOG502SIXN">
    <property type="taxonomic scope" value="Eukaryota"/>
</dbReference>
<dbReference type="PANTHER" id="PTHR33478">
    <property type="entry name" value="EXTRACELLULAR METALLOPROTEINASE MEP"/>
    <property type="match status" value="1"/>
</dbReference>
<dbReference type="VEuPathDB" id="FungiDB:CC1G_14256"/>
<dbReference type="SUPFAM" id="SSF55486">
    <property type="entry name" value="Metalloproteases ('zincins'), catalytic domain"/>
    <property type="match status" value="1"/>
</dbReference>
<dbReference type="InterPro" id="IPR050371">
    <property type="entry name" value="Fungal_virulence_M36"/>
</dbReference>
<dbReference type="Pfam" id="PF02128">
    <property type="entry name" value="Peptidase_M36"/>
    <property type="match status" value="1"/>
</dbReference>
<accession>D6RLE7</accession>
<dbReference type="Gene3D" id="3.10.170.10">
    <property type="match status" value="1"/>
</dbReference>
<comment type="caution">
    <text evidence="15">The sequence shown here is derived from an EMBL/GenBank/DDBJ whole genome shotgun (WGS) entry which is preliminary data.</text>
</comment>
<dbReference type="InterPro" id="IPR027268">
    <property type="entry name" value="Peptidase_M4/M1_CTD_sf"/>
</dbReference>
<dbReference type="EMBL" id="AACS02000003">
    <property type="protein sequence ID" value="EFI28231.1"/>
    <property type="molecule type" value="Genomic_DNA"/>
</dbReference>
<evidence type="ECO:0000256" key="13">
    <source>
        <dbReference type="RuleBase" id="RU364017"/>
    </source>
</evidence>
<dbReference type="GO" id="GO:0005615">
    <property type="term" value="C:extracellular space"/>
    <property type="evidence" value="ECO:0007669"/>
    <property type="project" value="InterPro"/>
</dbReference>
<dbReference type="GO" id="GO:0004222">
    <property type="term" value="F:metalloendopeptidase activity"/>
    <property type="evidence" value="ECO:0007669"/>
    <property type="project" value="InterPro"/>
</dbReference>
<dbReference type="RefSeq" id="XP_002911725.1">
    <property type="nucleotide sequence ID" value="XM_002911679.1"/>
</dbReference>
<name>D6RLE7_COPC7</name>
<keyword evidence="6 13" id="KW-0732">Signal</keyword>
<comment type="cofactor">
    <cofactor evidence="12">
        <name>Zn(2+)</name>
        <dbReference type="ChEBI" id="CHEBI:29105"/>
    </cofactor>
    <text evidence="12">Binds 1 zinc ion per subunit.</text>
</comment>
<evidence type="ECO:0000259" key="14">
    <source>
        <dbReference type="Pfam" id="PF07504"/>
    </source>
</evidence>
<protein>
    <recommendedName>
        <fullName evidence="13">Extracellular metalloproteinase</fullName>
        <ecNumber evidence="13">3.4.24.-</ecNumber>
    </recommendedName>
    <alternativeName>
        <fullName evidence="13">Fungalysin</fullName>
    </alternativeName>
</protein>
<dbReference type="OMA" id="DYTIADW"/>
<proteinExistence type="inferred from homology"/>
<gene>
    <name evidence="15" type="ORF">CC1G_14256</name>
</gene>
<comment type="similarity">
    <text evidence="2 13">Belongs to the peptidase M36 family.</text>
</comment>
<dbReference type="GO" id="GO:0006508">
    <property type="term" value="P:proteolysis"/>
    <property type="evidence" value="ECO:0007669"/>
    <property type="project" value="UniProtKB-KW"/>
</dbReference>
<keyword evidence="4 13" id="KW-0645">Protease</keyword>
<keyword evidence="9 13" id="KW-0482">Metalloprotease</keyword>
<evidence type="ECO:0000256" key="12">
    <source>
        <dbReference type="PIRSR" id="PIRSR601842-2"/>
    </source>
</evidence>
<dbReference type="EC" id="3.4.24.-" evidence="13"/>
<dbReference type="PANTHER" id="PTHR33478:SF1">
    <property type="entry name" value="EXTRACELLULAR METALLOPROTEINASE MEP"/>
    <property type="match status" value="1"/>
</dbReference>
<feature type="binding site" evidence="12">
    <location>
        <position position="417"/>
    </location>
    <ligand>
        <name>Zn(2+)</name>
        <dbReference type="ChEBI" id="CHEBI:29105"/>
        <note>catalytic</note>
    </ligand>
</feature>
<dbReference type="CDD" id="cd09596">
    <property type="entry name" value="M36"/>
    <property type="match status" value="1"/>
</dbReference>
<reference evidence="15 16" key="1">
    <citation type="journal article" date="2010" name="Proc. Natl. Acad. Sci. U.S.A.">
        <title>Insights into evolution of multicellular fungi from the assembled chromosomes of the mushroom Coprinopsis cinerea (Coprinus cinereus).</title>
        <authorList>
            <person name="Stajich J.E."/>
            <person name="Wilke S.K."/>
            <person name="Ahren D."/>
            <person name="Au C.H."/>
            <person name="Birren B.W."/>
            <person name="Borodovsky M."/>
            <person name="Burns C."/>
            <person name="Canback B."/>
            <person name="Casselton L.A."/>
            <person name="Cheng C.K."/>
            <person name="Deng J."/>
            <person name="Dietrich F.S."/>
            <person name="Fargo D.C."/>
            <person name="Farman M.L."/>
            <person name="Gathman A.C."/>
            <person name="Goldberg J."/>
            <person name="Guigo R."/>
            <person name="Hoegger P.J."/>
            <person name="Hooker J.B."/>
            <person name="Huggins A."/>
            <person name="James T.Y."/>
            <person name="Kamada T."/>
            <person name="Kilaru S."/>
            <person name="Kodira C."/>
            <person name="Kues U."/>
            <person name="Kupfer D."/>
            <person name="Kwan H.S."/>
            <person name="Lomsadze A."/>
            <person name="Li W."/>
            <person name="Lilly W.W."/>
            <person name="Ma L.J."/>
            <person name="Mackey A.J."/>
            <person name="Manning G."/>
            <person name="Martin F."/>
            <person name="Muraguchi H."/>
            <person name="Natvig D.O."/>
            <person name="Palmerini H."/>
            <person name="Ramesh M.A."/>
            <person name="Rehmeyer C.J."/>
            <person name="Roe B.A."/>
            <person name="Shenoy N."/>
            <person name="Stanke M."/>
            <person name="Ter-Hovhannisyan V."/>
            <person name="Tunlid A."/>
            <person name="Velagapudi R."/>
            <person name="Vision T.J."/>
            <person name="Zeng Q."/>
            <person name="Zolan M.E."/>
            <person name="Pukkila P.J."/>
        </authorList>
    </citation>
    <scope>NUCLEOTIDE SEQUENCE [LARGE SCALE GENOMIC DNA]</scope>
    <source>
        <strain evidence="16">Okayama-7 / 130 / ATCC MYA-4618 / FGSC 9003</strain>
    </source>
</reference>
<dbReference type="Gene3D" id="1.10.390.10">
    <property type="entry name" value="Neutral Protease Domain 2"/>
    <property type="match status" value="1"/>
</dbReference>
<organism evidence="15 16">
    <name type="scientific">Coprinopsis cinerea (strain Okayama-7 / 130 / ATCC MYA-4618 / FGSC 9003)</name>
    <name type="common">Inky cap fungus</name>
    <name type="synonym">Hormographiella aspergillata</name>
    <dbReference type="NCBI Taxonomy" id="240176"/>
    <lineage>
        <taxon>Eukaryota</taxon>
        <taxon>Fungi</taxon>
        <taxon>Dikarya</taxon>
        <taxon>Basidiomycota</taxon>
        <taxon>Agaricomycotina</taxon>
        <taxon>Agaricomycetes</taxon>
        <taxon>Agaricomycetidae</taxon>
        <taxon>Agaricales</taxon>
        <taxon>Agaricineae</taxon>
        <taxon>Psathyrellaceae</taxon>
        <taxon>Coprinopsis</taxon>
    </lineage>
</organism>
<keyword evidence="16" id="KW-1185">Reference proteome</keyword>
<evidence type="ECO:0000256" key="1">
    <source>
        <dbReference type="ARBA" id="ARBA00004613"/>
    </source>
</evidence>
<evidence type="ECO:0000256" key="10">
    <source>
        <dbReference type="ARBA" id="ARBA00023145"/>
    </source>
</evidence>
<evidence type="ECO:0000256" key="4">
    <source>
        <dbReference type="ARBA" id="ARBA00022670"/>
    </source>
</evidence>
<dbReference type="InterPro" id="IPR011096">
    <property type="entry name" value="FTP_domain"/>
</dbReference>
<keyword evidence="8 12" id="KW-0862">Zinc</keyword>
<evidence type="ECO:0000256" key="8">
    <source>
        <dbReference type="ARBA" id="ARBA00022833"/>
    </source>
</evidence>
<evidence type="ECO:0000256" key="11">
    <source>
        <dbReference type="PIRSR" id="PIRSR601842-1"/>
    </source>
</evidence>
<feature type="chain" id="PRO_5009366522" description="Extracellular metalloproteinase" evidence="13">
    <location>
        <begin position="22"/>
        <end position="612"/>
    </location>
</feature>
<comment type="subcellular location">
    <subcellularLocation>
        <location evidence="1 13">Secreted</location>
    </subcellularLocation>
</comment>
<dbReference type="AlphaFoldDB" id="D6RLE7"/>
<dbReference type="KEGG" id="cci:CC1G_14256"/>
<dbReference type="Proteomes" id="UP000001861">
    <property type="component" value="Unassembled WGS sequence"/>
</dbReference>
<dbReference type="InterPro" id="IPR001842">
    <property type="entry name" value="Peptidase_M36"/>
</dbReference>
<dbReference type="GO" id="GO:0008270">
    <property type="term" value="F:zinc ion binding"/>
    <property type="evidence" value="ECO:0007669"/>
    <property type="project" value="InterPro"/>
</dbReference>
<evidence type="ECO:0000313" key="16">
    <source>
        <dbReference type="Proteomes" id="UP000001861"/>
    </source>
</evidence>